<evidence type="ECO:0000313" key="2">
    <source>
        <dbReference type="Proteomes" id="UP001194539"/>
    </source>
</evidence>
<name>A0ABS0P6W8_9BRAD</name>
<protein>
    <submittedName>
        <fullName evidence="1">Uncharacterized protein</fullName>
    </submittedName>
</protein>
<comment type="caution">
    <text evidence="1">The sequence shown here is derived from an EMBL/GenBank/DDBJ whole genome shotgun (WGS) entry which is preliminary data.</text>
</comment>
<proteinExistence type="predicted"/>
<keyword evidence="2" id="KW-1185">Reference proteome</keyword>
<dbReference type="RefSeq" id="WP_197967539.1">
    <property type="nucleotide sequence ID" value="NZ_JACEGD010000020.1"/>
</dbReference>
<reference evidence="1 2" key="1">
    <citation type="submission" date="2020-07" db="EMBL/GenBank/DDBJ databases">
        <title>Bradyrhizobium diversity isolated from nodules of indigenous legumes of Western Australia.</title>
        <authorList>
            <person name="Klepa M.S."/>
        </authorList>
    </citation>
    <scope>NUCLEOTIDE SEQUENCE [LARGE SCALE GENOMIC DNA]</scope>
    <source>
        <strain evidence="1 2">CNPSo 4019</strain>
    </source>
</reference>
<dbReference type="EMBL" id="JACEGD010000020">
    <property type="protein sequence ID" value="MBH5388996.1"/>
    <property type="molecule type" value="Genomic_DNA"/>
</dbReference>
<gene>
    <name evidence="1" type="ORF">H1B27_22285</name>
</gene>
<dbReference type="Proteomes" id="UP001194539">
    <property type="component" value="Unassembled WGS sequence"/>
</dbReference>
<sequence>MNRIWFVIWAIVVWQVAVWAFAPEPKARPQVFAGDGKGYGDTEKYAVESRISQRRGAMAALELPWSGRCTGDTREQFIEGLNEYYYHRQNQTERYPEIFGPAGADYIAKQWSTGEDKRIERLTQEAYVRGYFKPSDFNGVASKLIAIVVKGERVTGHACAG</sequence>
<organism evidence="1 2">
    <name type="scientific">Bradyrhizobium diversitatis</name>
    <dbReference type="NCBI Taxonomy" id="2755406"/>
    <lineage>
        <taxon>Bacteria</taxon>
        <taxon>Pseudomonadati</taxon>
        <taxon>Pseudomonadota</taxon>
        <taxon>Alphaproteobacteria</taxon>
        <taxon>Hyphomicrobiales</taxon>
        <taxon>Nitrobacteraceae</taxon>
        <taxon>Bradyrhizobium</taxon>
    </lineage>
</organism>
<evidence type="ECO:0000313" key="1">
    <source>
        <dbReference type="EMBL" id="MBH5388996.1"/>
    </source>
</evidence>
<accession>A0ABS0P6W8</accession>